<feature type="non-terminal residue" evidence="1">
    <location>
        <position position="1"/>
    </location>
</feature>
<dbReference type="AlphaFoldDB" id="X1U202"/>
<name>X1U202_9ZZZZ</name>
<proteinExistence type="predicted"/>
<sequence length="33" mass="3636">EEINYTVKWMGELSLPVLGRSADNGTSITLIEV</sequence>
<dbReference type="EMBL" id="BARW01011349">
    <property type="protein sequence ID" value="GAI86329.1"/>
    <property type="molecule type" value="Genomic_DNA"/>
</dbReference>
<gene>
    <name evidence="1" type="ORF">S12H4_21923</name>
</gene>
<protein>
    <submittedName>
        <fullName evidence="1">Uncharacterized protein</fullName>
    </submittedName>
</protein>
<comment type="caution">
    <text evidence="1">The sequence shown here is derived from an EMBL/GenBank/DDBJ whole genome shotgun (WGS) entry which is preliminary data.</text>
</comment>
<accession>X1U202</accession>
<organism evidence="1">
    <name type="scientific">marine sediment metagenome</name>
    <dbReference type="NCBI Taxonomy" id="412755"/>
    <lineage>
        <taxon>unclassified sequences</taxon>
        <taxon>metagenomes</taxon>
        <taxon>ecological metagenomes</taxon>
    </lineage>
</organism>
<reference evidence="1" key="1">
    <citation type="journal article" date="2014" name="Front. Microbiol.">
        <title>High frequency of phylogenetically diverse reductive dehalogenase-homologous genes in deep subseafloor sedimentary metagenomes.</title>
        <authorList>
            <person name="Kawai M."/>
            <person name="Futagami T."/>
            <person name="Toyoda A."/>
            <person name="Takaki Y."/>
            <person name="Nishi S."/>
            <person name="Hori S."/>
            <person name="Arai W."/>
            <person name="Tsubouchi T."/>
            <person name="Morono Y."/>
            <person name="Uchiyama I."/>
            <person name="Ito T."/>
            <person name="Fujiyama A."/>
            <person name="Inagaki F."/>
            <person name="Takami H."/>
        </authorList>
    </citation>
    <scope>NUCLEOTIDE SEQUENCE</scope>
    <source>
        <strain evidence="1">Expedition CK06-06</strain>
    </source>
</reference>
<evidence type="ECO:0000313" key="1">
    <source>
        <dbReference type="EMBL" id="GAI86329.1"/>
    </source>
</evidence>